<dbReference type="Proteomes" id="UP000271098">
    <property type="component" value="Unassembled WGS sequence"/>
</dbReference>
<evidence type="ECO:0000313" key="1">
    <source>
        <dbReference type="EMBL" id="VDN36762.1"/>
    </source>
</evidence>
<name>A0A183EIH1_9BILA</name>
<reference evidence="1 2" key="2">
    <citation type="submission" date="2018-11" db="EMBL/GenBank/DDBJ databases">
        <authorList>
            <consortium name="Pathogen Informatics"/>
        </authorList>
    </citation>
    <scope>NUCLEOTIDE SEQUENCE [LARGE SCALE GENOMIC DNA]</scope>
</reference>
<dbReference type="EMBL" id="UYRT01091084">
    <property type="protein sequence ID" value="VDN36762.1"/>
    <property type="molecule type" value="Genomic_DNA"/>
</dbReference>
<keyword evidence="2" id="KW-1185">Reference proteome</keyword>
<protein>
    <submittedName>
        <fullName evidence="3">ACT domain-containing protein</fullName>
    </submittedName>
</protein>
<organism evidence="3">
    <name type="scientific">Gongylonema pulchrum</name>
    <dbReference type="NCBI Taxonomy" id="637853"/>
    <lineage>
        <taxon>Eukaryota</taxon>
        <taxon>Metazoa</taxon>
        <taxon>Ecdysozoa</taxon>
        <taxon>Nematoda</taxon>
        <taxon>Chromadorea</taxon>
        <taxon>Rhabditida</taxon>
        <taxon>Spirurina</taxon>
        <taxon>Spiruromorpha</taxon>
        <taxon>Spiruroidea</taxon>
        <taxon>Gongylonematidae</taxon>
        <taxon>Gongylonema</taxon>
    </lineage>
</organism>
<gene>
    <name evidence="1" type="ORF">GPUH_LOCUS20762</name>
</gene>
<accession>A0A183EIH1</accession>
<evidence type="ECO:0000313" key="2">
    <source>
        <dbReference type="Proteomes" id="UP000271098"/>
    </source>
</evidence>
<proteinExistence type="predicted"/>
<sequence>MDGTPLAYTTWLSGQPLSDCCCANRCTAIYPKVSDVGTACRVFTAKNVLYSVEFAKWHVQCHSLVVAIVENKDTLIKFLCSKFNLLQTIIPRSSRFQVNCT</sequence>
<reference evidence="3" key="1">
    <citation type="submission" date="2016-06" db="UniProtKB">
        <authorList>
            <consortium name="WormBaseParasite"/>
        </authorList>
    </citation>
    <scope>IDENTIFICATION</scope>
</reference>
<dbReference type="WBParaSite" id="GPUH_0002078701-mRNA-1">
    <property type="protein sequence ID" value="GPUH_0002078701-mRNA-1"/>
    <property type="gene ID" value="GPUH_0002078701"/>
</dbReference>
<dbReference type="AlphaFoldDB" id="A0A183EIH1"/>
<evidence type="ECO:0000313" key="3">
    <source>
        <dbReference type="WBParaSite" id="GPUH_0002078701-mRNA-1"/>
    </source>
</evidence>